<keyword evidence="4" id="KW-0547">Nucleotide-binding</keyword>
<dbReference type="InterPro" id="IPR027640">
    <property type="entry name" value="Kinesin-like_fam"/>
</dbReference>
<evidence type="ECO:0000256" key="2">
    <source>
        <dbReference type="ARBA" id="ARBA00023054"/>
    </source>
</evidence>
<dbReference type="Pfam" id="PF00225">
    <property type="entry name" value="Kinesin"/>
    <property type="match status" value="1"/>
</dbReference>
<feature type="region of interest" description="Disordered" evidence="5">
    <location>
        <begin position="1"/>
        <end position="83"/>
    </location>
</feature>
<dbReference type="SUPFAM" id="SSF52540">
    <property type="entry name" value="P-loop containing nucleoside triphosphate hydrolases"/>
    <property type="match status" value="1"/>
</dbReference>
<comment type="caution">
    <text evidence="7">The sequence shown here is derived from an EMBL/GenBank/DDBJ whole genome shotgun (WGS) entry which is preliminary data.</text>
</comment>
<dbReference type="InterPro" id="IPR036961">
    <property type="entry name" value="Kinesin_motor_dom_sf"/>
</dbReference>
<evidence type="ECO:0000256" key="3">
    <source>
        <dbReference type="ARBA" id="ARBA00023175"/>
    </source>
</evidence>
<feature type="binding site" evidence="4">
    <location>
        <begin position="240"/>
        <end position="247"/>
    </location>
    <ligand>
        <name>ATP</name>
        <dbReference type="ChEBI" id="CHEBI:30616"/>
    </ligand>
</feature>
<dbReference type="PROSITE" id="PS50067">
    <property type="entry name" value="KINESIN_MOTOR_2"/>
    <property type="match status" value="1"/>
</dbReference>
<dbReference type="EMBL" id="CAUYUJ010016965">
    <property type="protein sequence ID" value="CAK0870451.1"/>
    <property type="molecule type" value="Genomic_DNA"/>
</dbReference>
<evidence type="ECO:0000313" key="8">
    <source>
        <dbReference type="Proteomes" id="UP001189429"/>
    </source>
</evidence>
<protein>
    <recommendedName>
        <fullName evidence="6">Kinesin motor domain-containing protein</fullName>
    </recommendedName>
</protein>
<dbReference type="PANTHER" id="PTHR47968:SF36">
    <property type="entry name" value="KINESIN HEAVY CHAIN ISOFORM X1"/>
    <property type="match status" value="1"/>
</dbReference>
<dbReference type="Proteomes" id="UP001189429">
    <property type="component" value="Unassembled WGS sequence"/>
</dbReference>
<evidence type="ECO:0000256" key="4">
    <source>
        <dbReference type="PROSITE-ProRule" id="PRU00283"/>
    </source>
</evidence>
<proteinExistence type="inferred from homology"/>
<evidence type="ECO:0000256" key="1">
    <source>
        <dbReference type="ARBA" id="ARBA00022701"/>
    </source>
</evidence>
<keyword evidence="2" id="KW-0175">Coiled coil</keyword>
<feature type="region of interest" description="Disordered" evidence="5">
    <location>
        <begin position="296"/>
        <end position="320"/>
    </location>
</feature>
<organism evidence="7 8">
    <name type="scientific">Prorocentrum cordatum</name>
    <dbReference type="NCBI Taxonomy" id="2364126"/>
    <lineage>
        <taxon>Eukaryota</taxon>
        <taxon>Sar</taxon>
        <taxon>Alveolata</taxon>
        <taxon>Dinophyceae</taxon>
        <taxon>Prorocentrales</taxon>
        <taxon>Prorocentraceae</taxon>
        <taxon>Prorocentrum</taxon>
    </lineage>
</organism>
<name>A0ABN9VES1_9DINO</name>
<dbReference type="InterPro" id="IPR001752">
    <property type="entry name" value="Kinesin_motor_dom"/>
</dbReference>
<comment type="similarity">
    <text evidence="4">Belongs to the TRAFAC class myosin-kinesin ATPase superfamily. Kinesin family.</text>
</comment>
<dbReference type="Gene3D" id="3.40.850.10">
    <property type="entry name" value="Kinesin motor domain"/>
    <property type="match status" value="1"/>
</dbReference>
<feature type="domain" description="Kinesin motor" evidence="6">
    <location>
        <begin position="156"/>
        <end position="320"/>
    </location>
</feature>
<dbReference type="SMART" id="SM00129">
    <property type="entry name" value="KISc"/>
    <property type="match status" value="1"/>
</dbReference>
<keyword evidence="3 4" id="KW-0505">Motor protein</keyword>
<evidence type="ECO:0000256" key="5">
    <source>
        <dbReference type="SAM" id="MobiDB-lite"/>
    </source>
</evidence>
<feature type="non-terminal residue" evidence="7">
    <location>
        <position position="320"/>
    </location>
</feature>
<reference evidence="7" key="1">
    <citation type="submission" date="2023-10" db="EMBL/GenBank/DDBJ databases">
        <authorList>
            <person name="Chen Y."/>
            <person name="Shah S."/>
            <person name="Dougan E. K."/>
            <person name="Thang M."/>
            <person name="Chan C."/>
        </authorList>
    </citation>
    <scope>NUCLEOTIDE SEQUENCE [LARGE SCALE GENOMIC DNA]</scope>
</reference>
<feature type="compositionally biased region" description="Low complexity" evidence="5">
    <location>
        <begin position="34"/>
        <end position="75"/>
    </location>
</feature>
<keyword evidence="8" id="KW-1185">Reference proteome</keyword>
<gene>
    <name evidence="7" type="ORF">PCOR1329_LOCUS56568</name>
</gene>
<evidence type="ECO:0000313" key="7">
    <source>
        <dbReference type="EMBL" id="CAK0870451.1"/>
    </source>
</evidence>
<dbReference type="PANTHER" id="PTHR47968">
    <property type="entry name" value="CENTROMERE PROTEIN E"/>
    <property type="match status" value="1"/>
</dbReference>
<sequence>MLRARAGAMGCSEAEAPGLRHMSPPSGGTTASELLSPFLPAARPRPSAPAGALRSYWSSSEESAGSCAASSGSSSPPTPFRRPAARRRNSQVCCKAPCAEVASASSAAACDTATPRTSTLSVAWEEETASAPCAPSDAGWPCAVAWAPEGPRGGDAVRVAARVRPPSAAEADDDLCLHCGADGKSCTIRVDRSSRRRELTFGFDSVFPPAATQEEVYAAVAQPIVDCVLSGFDGAILAYGPTGSGKTHTMLGPRALLLPRCRRSCGPRGLRHRAQGPAGAARRRHGAARVRLLCGASSRPARGNGPRHRRASASSCDADL</sequence>
<dbReference type="InterPro" id="IPR027417">
    <property type="entry name" value="P-loop_NTPase"/>
</dbReference>
<evidence type="ECO:0000259" key="6">
    <source>
        <dbReference type="PROSITE" id="PS50067"/>
    </source>
</evidence>
<keyword evidence="1" id="KW-0493">Microtubule</keyword>
<keyword evidence="4" id="KW-0067">ATP-binding</keyword>
<accession>A0ABN9VES1</accession>